<reference evidence="1 2" key="1">
    <citation type="submission" date="2020-07" db="EMBL/GenBank/DDBJ databases">
        <authorList>
            <person name="Sun Q."/>
        </authorList>
    </citation>
    <scope>NUCLEOTIDE SEQUENCE [LARGE SCALE GENOMIC DNA]</scope>
    <source>
        <strain evidence="1 2">WYCCWR 11317</strain>
    </source>
</reference>
<dbReference type="InterPro" id="IPR036388">
    <property type="entry name" value="WH-like_DNA-bd_sf"/>
</dbReference>
<comment type="caution">
    <text evidence="1">The sequence shown here is derived from an EMBL/GenBank/DDBJ whole genome shotgun (WGS) entry which is preliminary data.</text>
</comment>
<dbReference type="InterPro" id="IPR016032">
    <property type="entry name" value="Sig_transdc_resp-reg_C-effctor"/>
</dbReference>
<dbReference type="RefSeq" id="WP_182208036.1">
    <property type="nucleotide sequence ID" value="NZ_JACGBJ010000001.1"/>
</dbReference>
<organism evidence="1 2">
    <name type="scientific">Rhizobium changzhiense</name>
    <dbReference type="NCBI Taxonomy" id="2692317"/>
    <lineage>
        <taxon>Bacteria</taxon>
        <taxon>Pseudomonadati</taxon>
        <taxon>Pseudomonadota</taxon>
        <taxon>Alphaproteobacteria</taxon>
        <taxon>Hyphomicrobiales</taxon>
        <taxon>Rhizobiaceae</taxon>
        <taxon>Rhizobium/Agrobacterium group</taxon>
        <taxon>Rhizobium</taxon>
    </lineage>
</organism>
<dbReference type="InterPro" id="IPR051677">
    <property type="entry name" value="AfsR-DnrI-RedD_regulator"/>
</dbReference>
<keyword evidence="2" id="KW-1185">Reference proteome</keyword>
<gene>
    <name evidence="1" type="ORF">HX902_01545</name>
</gene>
<proteinExistence type="predicted"/>
<dbReference type="Proteomes" id="UP000539787">
    <property type="component" value="Unassembled WGS sequence"/>
</dbReference>
<evidence type="ECO:0000313" key="1">
    <source>
        <dbReference type="EMBL" id="MBA5800328.1"/>
    </source>
</evidence>
<dbReference type="EMBL" id="JACGBJ010000001">
    <property type="protein sequence ID" value="MBA5800328.1"/>
    <property type="molecule type" value="Genomic_DNA"/>
</dbReference>
<evidence type="ECO:0000313" key="2">
    <source>
        <dbReference type="Proteomes" id="UP000539787"/>
    </source>
</evidence>
<sequence>MNSFVTLEDMSDCQRWSGIIKSHEETPESLPMDLLYGVAESNKLLYVLLGDKIREGAMLKLHALGRLTLLDEQGRDLAPQGSKARGAVALLATAPGYTRTRTWLQQRLWSDRGPEQAAGSLRAALSEIRRALGPHRQMVIASRRAVSLDPAYFEIVYEASDGEQSGSAPQAFEDVAVHDRAFELAIGAVRGDVLVRWTQQRRTAARRKRIVLVRSDARGAPAADVGARLLQNRILSSLRQIDDLEIMSAGADDSTNGLDVPNGQPQAMLLIRVLSVAVKDDVFLSCEIQSGRRLWSDSASVPGAIGAMHESVELDRLALSTVDHVVDAFADQASIEGGNACALALAREARNLFFQLDKASLISADRLFQRAFEIEARGRYLAWRGFLRNAAFFQHRSMSFLEDSTTVTDFAIEALRHSPDDAIVHTISSQIEYIHQGNLRTPLVMAQRGVTRDPTEPLGWALLSNALSTNGKLEEGYQAALRALDLSRNGPFQFYFEHFACMAAVALAKYDQALLHARMALRFRPDFVSTRRYEVALLLHRDDTPRLNLSVASLRQQEPDFTSIALLDSTYPVNTLRRLPIMDTVVKRASPYAVDLIGSLTPAILAVPE</sequence>
<dbReference type="SUPFAM" id="SSF46894">
    <property type="entry name" value="C-terminal effector domain of the bipartite response regulators"/>
    <property type="match status" value="1"/>
</dbReference>
<dbReference type="SUPFAM" id="SSF48452">
    <property type="entry name" value="TPR-like"/>
    <property type="match status" value="1"/>
</dbReference>
<accession>A0ABR6A1D2</accession>
<name>A0ABR6A1D2_9HYPH</name>
<dbReference type="PANTHER" id="PTHR35807">
    <property type="entry name" value="TRANSCRIPTIONAL REGULATOR REDD-RELATED"/>
    <property type="match status" value="1"/>
</dbReference>
<dbReference type="Gene3D" id="1.10.10.10">
    <property type="entry name" value="Winged helix-like DNA-binding domain superfamily/Winged helix DNA-binding domain"/>
    <property type="match status" value="1"/>
</dbReference>
<dbReference type="Gene3D" id="1.25.40.10">
    <property type="entry name" value="Tetratricopeptide repeat domain"/>
    <property type="match status" value="1"/>
</dbReference>
<protein>
    <submittedName>
        <fullName evidence="1">Uncharacterized protein</fullName>
    </submittedName>
</protein>
<dbReference type="InterPro" id="IPR011990">
    <property type="entry name" value="TPR-like_helical_dom_sf"/>
</dbReference>